<dbReference type="EMBL" id="CP065321">
    <property type="protein sequence ID" value="QQR29865.1"/>
    <property type="molecule type" value="Genomic_DNA"/>
</dbReference>
<name>A0A1Z2XQ56_9FIRM</name>
<evidence type="ECO:0000313" key="2">
    <source>
        <dbReference type="EMBL" id="ASB40585.1"/>
    </source>
</evidence>
<evidence type="ECO:0000313" key="4">
    <source>
        <dbReference type="Proteomes" id="UP000196710"/>
    </source>
</evidence>
<dbReference type="PANTHER" id="PTHR42951">
    <property type="entry name" value="METALLO-BETA-LACTAMASE DOMAIN-CONTAINING"/>
    <property type="match status" value="1"/>
</dbReference>
<dbReference type="Pfam" id="PF00753">
    <property type="entry name" value="Lactamase_B"/>
    <property type="match status" value="1"/>
</dbReference>
<reference evidence="4" key="2">
    <citation type="submission" date="2017-05" db="EMBL/GenBank/DDBJ databases">
        <title>Improved OligoMM genomes.</title>
        <authorList>
            <person name="Garzetti D."/>
        </authorList>
    </citation>
    <scope>NUCLEOTIDE SEQUENCE [LARGE SCALE GENOMIC DNA]</scope>
    <source>
        <strain evidence="4">KB18</strain>
    </source>
</reference>
<dbReference type="KEGG" id="amur:ADH66_07895"/>
<dbReference type="PANTHER" id="PTHR42951:SF22">
    <property type="entry name" value="METALLO BETA-LACTAMASE SUPERFAMILY LIPOPROTEIN"/>
    <property type="match status" value="1"/>
</dbReference>
<dbReference type="SUPFAM" id="SSF53474">
    <property type="entry name" value="alpha/beta-Hydrolases"/>
    <property type="match status" value="1"/>
</dbReference>
<dbReference type="InterPro" id="IPR036866">
    <property type="entry name" value="RibonucZ/Hydroxyglut_hydro"/>
</dbReference>
<evidence type="ECO:0000313" key="3">
    <source>
        <dbReference type="EMBL" id="QQR29865.1"/>
    </source>
</evidence>
<accession>A0A1Z2XQ56</accession>
<dbReference type="Gene3D" id="3.60.15.10">
    <property type="entry name" value="Ribonuclease Z/Hydroxyacylglutathione hydrolase-like"/>
    <property type="match status" value="1"/>
</dbReference>
<reference evidence="2" key="1">
    <citation type="journal article" date="2017" name="Genome Announc.">
        <title>High-Quality Whole-Genome Sequences of the Oligo-Mouse-Microbiota Bacterial Community.</title>
        <authorList>
            <person name="Garzetti D."/>
            <person name="Brugiroux S."/>
            <person name="Bunk B."/>
            <person name="Pukall R."/>
            <person name="McCoy K.D."/>
            <person name="Macpherson A.J."/>
            <person name="Stecher B."/>
        </authorList>
    </citation>
    <scope>NUCLEOTIDE SEQUENCE</scope>
    <source>
        <strain evidence="2">KB18</strain>
    </source>
</reference>
<dbReference type="InterPro" id="IPR001279">
    <property type="entry name" value="Metallo-B-lactamas"/>
</dbReference>
<dbReference type="SUPFAM" id="SSF56281">
    <property type="entry name" value="Metallo-hydrolase/oxidoreductase"/>
    <property type="match status" value="1"/>
</dbReference>
<dbReference type="InterPro" id="IPR050855">
    <property type="entry name" value="NDM-1-like"/>
</dbReference>
<keyword evidence="4" id="KW-1185">Reference proteome</keyword>
<gene>
    <name evidence="2" type="ORF">ADH66_07895</name>
    <name evidence="3" type="ORF">I5Q82_17935</name>
</gene>
<dbReference type="RefSeq" id="WP_066533740.1">
    <property type="nucleotide sequence ID" value="NZ_CP021422.1"/>
</dbReference>
<dbReference type="Proteomes" id="UP000196710">
    <property type="component" value="Chromosome"/>
</dbReference>
<protein>
    <submittedName>
        <fullName evidence="3">MBL fold metallo-hydrolase</fullName>
    </submittedName>
</protein>
<evidence type="ECO:0000313" key="5">
    <source>
        <dbReference type="Proteomes" id="UP000596035"/>
    </source>
</evidence>
<proteinExistence type="predicted"/>
<evidence type="ECO:0000259" key="1">
    <source>
        <dbReference type="SMART" id="SM00849"/>
    </source>
</evidence>
<reference evidence="3 5" key="3">
    <citation type="submission" date="2020-11" db="EMBL/GenBank/DDBJ databases">
        <title>Closed and high quality bacterial genomes of the OMM12 community.</title>
        <authorList>
            <person name="Marbouty M."/>
            <person name="Lamy-Besnier Q."/>
            <person name="Debarbieux L."/>
            <person name="Koszul R."/>
        </authorList>
    </citation>
    <scope>NUCLEOTIDE SEQUENCE [LARGE SCALE GENOMIC DNA]</scope>
    <source>
        <strain evidence="3 5">KB18</strain>
    </source>
</reference>
<feature type="domain" description="Metallo-beta-lactamase" evidence="1">
    <location>
        <begin position="211"/>
        <end position="393"/>
    </location>
</feature>
<dbReference type="EMBL" id="CP021422">
    <property type="protein sequence ID" value="ASB40585.1"/>
    <property type="molecule type" value="Genomic_DNA"/>
</dbReference>
<organism evidence="3 5">
    <name type="scientific">Acutalibacter muris</name>
    <dbReference type="NCBI Taxonomy" id="1796620"/>
    <lineage>
        <taxon>Bacteria</taxon>
        <taxon>Bacillati</taxon>
        <taxon>Bacillota</taxon>
        <taxon>Clostridia</taxon>
        <taxon>Eubacteriales</taxon>
        <taxon>Acutalibacteraceae</taxon>
        <taxon>Acutalibacter</taxon>
    </lineage>
</organism>
<dbReference type="SMART" id="SM00849">
    <property type="entry name" value="Lactamase_B"/>
    <property type="match status" value="1"/>
</dbReference>
<sequence>MKAKEYKIGKLNCRFWSGEAGLPLLVVLDEPEYRARPEIFLDERFQERHPCALLWVQSEEDLTEWEQGRDLRTLLFELEQETDGCRRYLVGGAAAWAIGSRFPRLFAGVLALGGRGDPYAARNMKFTPVWAFGQGEPEDRKVPAAPKYLAAAIRTCGGQCVRYTNVPEGDVWSACFGNDAVVDWLFRQDRKNAFEVTYLCPGLFRIDDYFTSSAYLVCGTERALLIDTGLGEGDLPALIESLTPLPVEVAVTHPHEDHMAQAHCFPKTWLHRRDIESMERNRRQMEEVFGRTLAPAPKAEQFCPLEDGTVIDLGGGVQLEAVELGGHTPNSVVFIDRAHKSIFTGDAIGSGFIVLMICGRNEWRQVISHYKEELGRFMKRLPGLEDFAWYGGHFLQENGCDLDRQEDYLSGQSSYYLPISGGIIRDMKELCERLLSGEISEEKILTEPGHYCEHKSAGMIFRLTD</sequence>
<dbReference type="Gene3D" id="3.40.50.1820">
    <property type="entry name" value="alpha/beta hydrolase"/>
    <property type="match status" value="1"/>
</dbReference>
<dbReference type="InterPro" id="IPR029058">
    <property type="entry name" value="AB_hydrolase_fold"/>
</dbReference>
<dbReference type="AlphaFoldDB" id="A0A1Z2XQ56"/>
<dbReference type="Proteomes" id="UP000596035">
    <property type="component" value="Chromosome"/>
</dbReference>